<dbReference type="RefSeq" id="WP_185004363.1">
    <property type="nucleotide sequence ID" value="NZ_BAAAUI010000036.1"/>
</dbReference>
<dbReference type="InterPro" id="IPR016160">
    <property type="entry name" value="Ald_DH_CS_CYS"/>
</dbReference>
<dbReference type="CDD" id="cd07152">
    <property type="entry name" value="ALDH_BenzADH"/>
    <property type="match status" value="1"/>
</dbReference>
<dbReference type="EMBL" id="JACHMH010000001">
    <property type="protein sequence ID" value="MBB4678544.1"/>
    <property type="molecule type" value="Genomic_DNA"/>
</dbReference>
<organism evidence="7 8">
    <name type="scientific">Crossiella cryophila</name>
    <dbReference type="NCBI Taxonomy" id="43355"/>
    <lineage>
        <taxon>Bacteria</taxon>
        <taxon>Bacillati</taxon>
        <taxon>Actinomycetota</taxon>
        <taxon>Actinomycetes</taxon>
        <taxon>Pseudonocardiales</taxon>
        <taxon>Pseudonocardiaceae</taxon>
        <taxon>Crossiella</taxon>
    </lineage>
</organism>
<dbReference type="InterPro" id="IPR016161">
    <property type="entry name" value="Ald_DH/histidinol_DH"/>
</dbReference>
<name>A0A7W7CFG0_9PSEU</name>
<evidence type="ECO:0000259" key="6">
    <source>
        <dbReference type="Pfam" id="PF00171"/>
    </source>
</evidence>
<dbReference type="InterPro" id="IPR029510">
    <property type="entry name" value="Ald_DH_CS_GLU"/>
</dbReference>
<dbReference type="SUPFAM" id="SSF53720">
    <property type="entry name" value="ALDH-like"/>
    <property type="match status" value="1"/>
</dbReference>
<keyword evidence="2 5" id="KW-0560">Oxidoreductase</keyword>
<comment type="caution">
    <text evidence="7">The sequence shown here is derived from an EMBL/GenBank/DDBJ whole genome shotgun (WGS) entry which is preliminary data.</text>
</comment>
<dbReference type="PROSITE" id="PS00070">
    <property type="entry name" value="ALDEHYDE_DEHYDR_CYS"/>
    <property type="match status" value="1"/>
</dbReference>
<evidence type="ECO:0000256" key="2">
    <source>
        <dbReference type="ARBA" id="ARBA00023002"/>
    </source>
</evidence>
<keyword evidence="8" id="KW-1185">Reference proteome</keyword>
<dbReference type="Gene3D" id="3.40.309.10">
    <property type="entry name" value="Aldehyde Dehydrogenase, Chain A, domain 2"/>
    <property type="match status" value="1"/>
</dbReference>
<evidence type="ECO:0000256" key="1">
    <source>
        <dbReference type="ARBA" id="ARBA00009986"/>
    </source>
</evidence>
<dbReference type="EC" id="1.2.1.28" evidence="7"/>
<evidence type="ECO:0000256" key="4">
    <source>
        <dbReference type="PROSITE-ProRule" id="PRU10007"/>
    </source>
</evidence>
<evidence type="ECO:0000256" key="3">
    <source>
        <dbReference type="ARBA" id="ARBA00023027"/>
    </source>
</evidence>
<gene>
    <name evidence="7" type="ORF">HNR67_004662</name>
</gene>
<evidence type="ECO:0000313" key="7">
    <source>
        <dbReference type="EMBL" id="MBB4678544.1"/>
    </source>
</evidence>
<dbReference type="PANTHER" id="PTHR42986">
    <property type="entry name" value="BENZALDEHYDE DEHYDROGENASE YFMT"/>
    <property type="match status" value="1"/>
</dbReference>
<protein>
    <submittedName>
        <fullName evidence="7">Benzaldehyde dehydrogenase (NAD)</fullName>
        <ecNumber evidence="7">1.2.1.28</ecNumber>
    </submittedName>
</protein>
<dbReference type="InterPro" id="IPR015590">
    <property type="entry name" value="Aldehyde_DH_dom"/>
</dbReference>
<keyword evidence="3" id="KW-0520">NAD</keyword>
<feature type="active site" evidence="4">
    <location>
        <position position="252"/>
    </location>
</feature>
<evidence type="ECO:0000313" key="8">
    <source>
        <dbReference type="Proteomes" id="UP000533598"/>
    </source>
</evidence>
<accession>A0A7W7CFG0</accession>
<dbReference type="PROSITE" id="PS00687">
    <property type="entry name" value="ALDEHYDE_DEHYDR_GLU"/>
    <property type="match status" value="1"/>
</dbReference>
<feature type="domain" description="Aldehyde dehydrogenase" evidence="6">
    <location>
        <begin position="28"/>
        <end position="473"/>
    </location>
</feature>
<proteinExistence type="inferred from homology"/>
<evidence type="ECO:0000256" key="5">
    <source>
        <dbReference type="RuleBase" id="RU003345"/>
    </source>
</evidence>
<dbReference type="Proteomes" id="UP000533598">
    <property type="component" value="Unassembled WGS sequence"/>
</dbReference>
<comment type="similarity">
    <text evidence="1 5">Belongs to the aldehyde dehydrogenase family.</text>
</comment>
<sequence length="485" mass="50395">MTLLGDGTWAGRIFTGTWLKGSGIDHLAVEPATGAALAEVGQATADDAMVAAQRAAVVQSAWAATPADQRAAVLSRAAALFEEHTEEITEWLVRESGSTRFKSGLEVTAAIGECREAAALATAPYGELLHSSMPRISVERRIPVGVVSVISPFNFPLILSMRSLAPALALGNAVLLKPDPRTAVCGGVLIARIFEEAGLPEGLLQMLPGGPEVGSALIDAPQVRVVSFTGSTAAGRAIGAQAAKTLTRTHLELGGNSALVVLGDVDVEAAASCGAFGNFVHSGQACMAIGRHLVHESIYPDYVALLAKKADALTVGDAFRADVALGPIIDQKQLNRVRDLVDRSIADGARLVAGGTHDGLFFRPTVLADCTATTPAYREEVFGPVACVRPFSTVDEAVLLAADSEYGLALGVLGNDLATAMAIADRVPAGLVHVNDQTFNDDPNAPFGGVRASGTSRVGGARANLEAFTDTQWLTVRATAPKYPF</sequence>
<dbReference type="GO" id="GO:0018479">
    <property type="term" value="F:benzaldehyde dehydrogenase (NAD+) activity"/>
    <property type="evidence" value="ECO:0007669"/>
    <property type="project" value="UniProtKB-EC"/>
</dbReference>
<dbReference type="InterPro" id="IPR016163">
    <property type="entry name" value="Ald_DH_C"/>
</dbReference>
<dbReference type="InterPro" id="IPR016162">
    <property type="entry name" value="Ald_DH_N"/>
</dbReference>
<dbReference type="Pfam" id="PF00171">
    <property type="entry name" value="Aldedh"/>
    <property type="match status" value="1"/>
</dbReference>
<reference evidence="7 8" key="1">
    <citation type="submission" date="2020-08" db="EMBL/GenBank/DDBJ databases">
        <title>Sequencing the genomes of 1000 actinobacteria strains.</title>
        <authorList>
            <person name="Klenk H.-P."/>
        </authorList>
    </citation>
    <scope>NUCLEOTIDE SEQUENCE [LARGE SCALE GENOMIC DNA]</scope>
    <source>
        <strain evidence="7 8">DSM 44230</strain>
    </source>
</reference>
<dbReference type="Gene3D" id="3.40.605.10">
    <property type="entry name" value="Aldehyde Dehydrogenase, Chain A, domain 1"/>
    <property type="match status" value="1"/>
</dbReference>
<dbReference type="AlphaFoldDB" id="A0A7W7CFG0"/>
<dbReference type="PANTHER" id="PTHR42986:SF1">
    <property type="entry name" value="BENZALDEHYDE DEHYDROGENASE YFMT"/>
    <property type="match status" value="1"/>
</dbReference>